<dbReference type="AlphaFoldDB" id="A0A922NMX1"/>
<accession>A0A922NMX1</accession>
<proteinExistence type="predicted"/>
<evidence type="ECO:0000313" key="1">
    <source>
        <dbReference type="EMBL" id="KAI1518708.1"/>
    </source>
</evidence>
<reference evidence="2" key="1">
    <citation type="journal article" date="2022" name="Microb. Genom.">
        <title>A global pangenome for the wheat fungal pathogen Pyrenophora tritici-repentis and prediction of effector protein structural homology.</title>
        <authorList>
            <person name="Moolhuijzen P.M."/>
            <person name="See P.T."/>
            <person name="Shi G."/>
            <person name="Powell H.R."/>
            <person name="Cockram J."/>
            <person name="Jorgensen L.N."/>
            <person name="Benslimane H."/>
            <person name="Strelkov S.E."/>
            <person name="Turner J."/>
            <person name="Liu Z."/>
            <person name="Moffat C.S."/>
        </authorList>
    </citation>
    <scope>NUCLEOTIDE SEQUENCE [LARGE SCALE GENOMIC DNA]</scope>
</reference>
<comment type="caution">
    <text evidence="1">The sequence shown here is derived from an EMBL/GenBank/DDBJ whole genome shotgun (WGS) entry which is preliminary data.</text>
</comment>
<organism evidence="1 2">
    <name type="scientific">Pyrenophora tritici-repentis</name>
    <dbReference type="NCBI Taxonomy" id="45151"/>
    <lineage>
        <taxon>Eukaryota</taxon>
        <taxon>Fungi</taxon>
        <taxon>Dikarya</taxon>
        <taxon>Ascomycota</taxon>
        <taxon>Pezizomycotina</taxon>
        <taxon>Dothideomycetes</taxon>
        <taxon>Pleosporomycetidae</taxon>
        <taxon>Pleosporales</taxon>
        <taxon>Pleosporineae</taxon>
        <taxon>Pleosporaceae</taxon>
        <taxon>Pyrenophora</taxon>
    </lineage>
</organism>
<gene>
    <name evidence="1" type="ORF">Ptr86124_001836</name>
</gene>
<protein>
    <submittedName>
        <fullName evidence="1">Uncharacterized protein</fullName>
    </submittedName>
</protein>
<dbReference type="EMBL" id="NRDI02000002">
    <property type="protein sequence ID" value="KAI1518708.1"/>
    <property type="molecule type" value="Genomic_DNA"/>
</dbReference>
<dbReference type="Proteomes" id="UP000249757">
    <property type="component" value="Unassembled WGS sequence"/>
</dbReference>
<keyword evidence="2" id="KW-1185">Reference proteome</keyword>
<name>A0A922NMX1_9PLEO</name>
<evidence type="ECO:0000313" key="2">
    <source>
        <dbReference type="Proteomes" id="UP000249757"/>
    </source>
</evidence>
<sequence length="61" mass="6816">MTEPLELHFALLSNAFASSQTLEPGQKKVLQLDVILHVPLTIDACLAFDHRPIFHMYVLAA</sequence>